<name>A0A067FB07_CITSI</name>
<evidence type="ECO:0000256" key="7">
    <source>
        <dbReference type="ARBA" id="ARBA00047899"/>
    </source>
</evidence>
<dbReference type="Pfam" id="PF07714">
    <property type="entry name" value="PK_Tyr_Ser-Thr"/>
    <property type="match status" value="1"/>
</dbReference>
<dbReference type="SUPFAM" id="SSF56112">
    <property type="entry name" value="Protein kinase-like (PK-like)"/>
    <property type="match status" value="1"/>
</dbReference>
<dbReference type="EC" id="2.7.11.1" evidence="1"/>
<sequence length="114" mass="12475">LAVTMRVTDKCDVFSFGVVALEVMMGRHPGELITSLSGELFLKDVLDQRLPPPTGQLAEAVVLTINVALACTSTTPDTRPSMRFVAQELSAKTQAYLPEPLDTMRISKLRSLQK</sequence>
<dbReference type="PANTHER" id="PTHR48005:SF44">
    <property type="entry name" value="MDIS1-INTERACTING RECEPTOR LIKE KINASE 2-LIKE ISOFORM X1"/>
    <property type="match status" value="1"/>
</dbReference>
<dbReference type="PANTHER" id="PTHR48005">
    <property type="entry name" value="LEUCINE RICH REPEAT KINASE 2"/>
    <property type="match status" value="1"/>
</dbReference>
<dbReference type="EMBL" id="KK784932">
    <property type="protein sequence ID" value="KDO60381.1"/>
    <property type="molecule type" value="Genomic_DNA"/>
</dbReference>
<dbReference type="GO" id="GO:0005524">
    <property type="term" value="F:ATP binding"/>
    <property type="evidence" value="ECO:0007669"/>
    <property type="project" value="UniProtKB-KW"/>
</dbReference>
<evidence type="ECO:0000256" key="1">
    <source>
        <dbReference type="ARBA" id="ARBA00012513"/>
    </source>
</evidence>
<keyword evidence="4" id="KW-0547">Nucleotide-binding</keyword>
<dbReference type="InterPro" id="IPR051420">
    <property type="entry name" value="Ser_Thr_Kinases_DiverseReg"/>
</dbReference>
<evidence type="ECO:0000259" key="9">
    <source>
        <dbReference type="Pfam" id="PF07714"/>
    </source>
</evidence>
<evidence type="ECO:0000256" key="3">
    <source>
        <dbReference type="ARBA" id="ARBA00022679"/>
    </source>
</evidence>
<evidence type="ECO:0000256" key="8">
    <source>
        <dbReference type="ARBA" id="ARBA00048679"/>
    </source>
</evidence>
<proteinExistence type="predicted"/>
<protein>
    <recommendedName>
        <fullName evidence="1">non-specific serine/threonine protein kinase</fullName>
        <ecNumber evidence="1">2.7.11.1</ecNumber>
    </recommendedName>
</protein>
<reference evidence="10 11" key="1">
    <citation type="submission" date="2014-04" db="EMBL/GenBank/DDBJ databases">
        <authorList>
            <consortium name="International Citrus Genome Consortium"/>
            <person name="Gmitter F."/>
            <person name="Chen C."/>
            <person name="Farmerie W."/>
            <person name="Harkins T."/>
            <person name="Desany B."/>
            <person name="Mohiuddin M."/>
            <person name="Kodira C."/>
            <person name="Borodovsky M."/>
            <person name="Lomsadze A."/>
            <person name="Burns P."/>
            <person name="Jenkins J."/>
            <person name="Prochnik S."/>
            <person name="Shu S."/>
            <person name="Chapman J."/>
            <person name="Pitluck S."/>
            <person name="Schmutz J."/>
            <person name="Rokhsar D."/>
        </authorList>
    </citation>
    <scope>NUCLEOTIDE SEQUENCE</scope>
</reference>
<keyword evidence="11" id="KW-1185">Reference proteome</keyword>
<comment type="catalytic activity">
    <reaction evidence="7">
        <text>L-threonyl-[protein] + ATP = O-phospho-L-threonyl-[protein] + ADP + H(+)</text>
        <dbReference type="Rhea" id="RHEA:46608"/>
        <dbReference type="Rhea" id="RHEA-COMP:11060"/>
        <dbReference type="Rhea" id="RHEA-COMP:11605"/>
        <dbReference type="ChEBI" id="CHEBI:15378"/>
        <dbReference type="ChEBI" id="CHEBI:30013"/>
        <dbReference type="ChEBI" id="CHEBI:30616"/>
        <dbReference type="ChEBI" id="CHEBI:61977"/>
        <dbReference type="ChEBI" id="CHEBI:456216"/>
        <dbReference type="EC" id="2.7.11.1"/>
    </reaction>
</comment>
<keyword evidence="6" id="KW-0067">ATP-binding</keyword>
<feature type="domain" description="Serine-threonine/tyrosine-protein kinase catalytic" evidence="9">
    <location>
        <begin position="5"/>
        <end position="89"/>
    </location>
</feature>
<comment type="catalytic activity">
    <reaction evidence="8">
        <text>L-seryl-[protein] + ATP = O-phospho-L-seryl-[protein] + ADP + H(+)</text>
        <dbReference type="Rhea" id="RHEA:17989"/>
        <dbReference type="Rhea" id="RHEA-COMP:9863"/>
        <dbReference type="Rhea" id="RHEA-COMP:11604"/>
        <dbReference type="ChEBI" id="CHEBI:15378"/>
        <dbReference type="ChEBI" id="CHEBI:29999"/>
        <dbReference type="ChEBI" id="CHEBI:30616"/>
        <dbReference type="ChEBI" id="CHEBI:83421"/>
        <dbReference type="ChEBI" id="CHEBI:456216"/>
        <dbReference type="EC" id="2.7.11.1"/>
    </reaction>
</comment>
<evidence type="ECO:0000313" key="10">
    <source>
        <dbReference type="EMBL" id="KDO60381.1"/>
    </source>
</evidence>
<dbReference type="GO" id="GO:0004674">
    <property type="term" value="F:protein serine/threonine kinase activity"/>
    <property type="evidence" value="ECO:0007669"/>
    <property type="project" value="UniProtKB-KW"/>
</dbReference>
<evidence type="ECO:0000256" key="2">
    <source>
        <dbReference type="ARBA" id="ARBA00022527"/>
    </source>
</evidence>
<keyword evidence="5" id="KW-0418">Kinase</keyword>
<organism evidence="10 11">
    <name type="scientific">Citrus sinensis</name>
    <name type="common">Sweet orange</name>
    <name type="synonym">Citrus aurantium var. sinensis</name>
    <dbReference type="NCBI Taxonomy" id="2711"/>
    <lineage>
        <taxon>Eukaryota</taxon>
        <taxon>Viridiplantae</taxon>
        <taxon>Streptophyta</taxon>
        <taxon>Embryophyta</taxon>
        <taxon>Tracheophyta</taxon>
        <taxon>Spermatophyta</taxon>
        <taxon>Magnoliopsida</taxon>
        <taxon>eudicotyledons</taxon>
        <taxon>Gunneridae</taxon>
        <taxon>Pentapetalae</taxon>
        <taxon>rosids</taxon>
        <taxon>malvids</taxon>
        <taxon>Sapindales</taxon>
        <taxon>Rutaceae</taxon>
        <taxon>Aurantioideae</taxon>
        <taxon>Citrus</taxon>
    </lineage>
</organism>
<evidence type="ECO:0000313" key="11">
    <source>
        <dbReference type="Proteomes" id="UP000027120"/>
    </source>
</evidence>
<dbReference type="InterPro" id="IPR011009">
    <property type="entry name" value="Kinase-like_dom_sf"/>
</dbReference>
<keyword evidence="3" id="KW-0808">Transferase</keyword>
<accession>A0A067FB07</accession>
<evidence type="ECO:0000256" key="6">
    <source>
        <dbReference type="ARBA" id="ARBA00022840"/>
    </source>
</evidence>
<dbReference type="InterPro" id="IPR001245">
    <property type="entry name" value="Ser-Thr/Tyr_kinase_cat_dom"/>
</dbReference>
<dbReference type="Gene3D" id="1.10.510.10">
    <property type="entry name" value="Transferase(Phosphotransferase) domain 1"/>
    <property type="match status" value="1"/>
</dbReference>
<dbReference type="Proteomes" id="UP000027120">
    <property type="component" value="Unassembled WGS sequence"/>
</dbReference>
<evidence type="ECO:0000256" key="4">
    <source>
        <dbReference type="ARBA" id="ARBA00022741"/>
    </source>
</evidence>
<gene>
    <name evidence="10" type="ORF">CISIN_1g0039312mg</name>
</gene>
<dbReference type="AlphaFoldDB" id="A0A067FB07"/>
<keyword evidence="2" id="KW-0723">Serine/threonine-protein kinase</keyword>
<feature type="non-terminal residue" evidence="10">
    <location>
        <position position="1"/>
    </location>
</feature>
<evidence type="ECO:0000256" key="5">
    <source>
        <dbReference type="ARBA" id="ARBA00022777"/>
    </source>
</evidence>
<dbReference type="STRING" id="2711.A0A067FB07"/>